<name>A0A4S9T4L9_AURPU</name>
<comment type="caution">
    <text evidence="3">The sequence shown here is derived from an EMBL/GenBank/DDBJ whole genome shotgun (WGS) entry which is preliminary data.</text>
</comment>
<evidence type="ECO:0000313" key="4">
    <source>
        <dbReference type="Proteomes" id="UP000308014"/>
    </source>
</evidence>
<protein>
    <recommendedName>
        <fullName evidence="5">BZIP domain-containing protein</fullName>
    </recommendedName>
</protein>
<evidence type="ECO:0000256" key="2">
    <source>
        <dbReference type="SAM" id="MobiDB-lite"/>
    </source>
</evidence>
<feature type="compositionally biased region" description="Polar residues" evidence="2">
    <location>
        <begin position="44"/>
        <end position="75"/>
    </location>
</feature>
<reference evidence="3 4" key="1">
    <citation type="submission" date="2018-10" db="EMBL/GenBank/DDBJ databases">
        <title>Fifty Aureobasidium pullulans genomes reveal a recombining polyextremotolerant generalist.</title>
        <authorList>
            <person name="Gostincar C."/>
            <person name="Turk M."/>
            <person name="Zajc J."/>
            <person name="Gunde-Cimerman N."/>
        </authorList>
    </citation>
    <scope>NUCLEOTIDE SEQUENCE [LARGE SCALE GENOMIC DNA]</scope>
    <source>
        <strain evidence="3 4">EXF-11318</strain>
    </source>
</reference>
<organism evidence="3 4">
    <name type="scientific">Aureobasidium pullulans</name>
    <name type="common">Black yeast</name>
    <name type="synonym">Pullularia pullulans</name>
    <dbReference type="NCBI Taxonomy" id="5580"/>
    <lineage>
        <taxon>Eukaryota</taxon>
        <taxon>Fungi</taxon>
        <taxon>Dikarya</taxon>
        <taxon>Ascomycota</taxon>
        <taxon>Pezizomycotina</taxon>
        <taxon>Dothideomycetes</taxon>
        <taxon>Dothideomycetidae</taxon>
        <taxon>Dothideales</taxon>
        <taxon>Saccotheciaceae</taxon>
        <taxon>Aureobasidium</taxon>
    </lineage>
</organism>
<feature type="coiled-coil region" evidence="1">
    <location>
        <begin position="91"/>
        <end position="136"/>
    </location>
</feature>
<feature type="region of interest" description="Disordered" evidence="2">
    <location>
        <begin position="33"/>
        <end position="77"/>
    </location>
</feature>
<dbReference type="CDD" id="cd14688">
    <property type="entry name" value="bZIP_YAP"/>
    <property type="match status" value="1"/>
</dbReference>
<sequence length="506" mass="56888">MSCKPVIDNDWVFLRPILVEFLFSNVGSPPDKRALMSMHDDTAQDNPPTAVGTSSSTKAPSQSRSRVKSNLSAKQLRQKRIVDRRAQQAFRDRNKENVRRLEQELDELRAKWQLRESRLLQETQRLREQNETLLQRLHSIASIATTAADIHHAFPKARQQGEKEVDDAPAETFLPSSPDLTGQTRPNDPLLQSERNALPASVFHDEFVTLPADRGTAARSSSPMASDVTVVPFLHSRSVTSDPERTISRHPQILDEHITSFTINTAPVTPIPIDASARASPLRNPVELVSAILPVHLPATCPLDHILLGCLQTSRTALSDGASPEFVTGPQKASVRGFFDVQPDSSVHSISKVMCEVMLTFPSVGKAEQLALFYLMHRTMRWMVVPEQKSYGSMPEWLRPTVTQITVPHAAWIDNVPWPGVRDRIITYPHDYPYHLWTANFTQAVKVQWPHELSDACIESDGDMVLHSIFEKHIRELKHWSVSPQFGKVFPDLMPIMLPNYPAGMT</sequence>
<dbReference type="Pfam" id="PF11905">
    <property type="entry name" value="DUF3425"/>
    <property type="match status" value="1"/>
</dbReference>
<feature type="region of interest" description="Disordered" evidence="2">
    <location>
        <begin position="157"/>
        <end position="187"/>
    </location>
</feature>
<evidence type="ECO:0000256" key="1">
    <source>
        <dbReference type="SAM" id="Coils"/>
    </source>
</evidence>
<accession>A0A4S9T4L9</accession>
<evidence type="ECO:0000313" key="3">
    <source>
        <dbReference type="EMBL" id="THW15387.1"/>
    </source>
</evidence>
<keyword evidence="1" id="KW-0175">Coiled coil</keyword>
<dbReference type="AlphaFoldDB" id="A0A4S9T4L9"/>
<gene>
    <name evidence="3" type="ORF">D6D24_04991</name>
</gene>
<feature type="compositionally biased region" description="Polar residues" evidence="2">
    <location>
        <begin position="174"/>
        <end position="186"/>
    </location>
</feature>
<evidence type="ECO:0008006" key="5">
    <source>
        <dbReference type="Google" id="ProtNLM"/>
    </source>
</evidence>
<dbReference type="Proteomes" id="UP000308014">
    <property type="component" value="Unassembled WGS sequence"/>
</dbReference>
<proteinExistence type="predicted"/>
<dbReference type="PANTHER" id="PTHR37012">
    <property type="entry name" value="B-ZIP TRANSCRIPTION FACTOR (EUROFUNG)-RELATED"/>
    <property type="match status" value="1"/>
</dbReference>
<dbReference type="InterPro" id="IPR021833">
    <property type="entry name" value="DUF3425"/>
</dbReference>
<feature type="compositionally biased region" description="Basic and acidic residues" evidence="2">
    <location>
        <begin position="33"/>
        <end position="42"/>
    </location>
</feature>
<dbReference type="EMBL" id="QZAJ01000164">
    <property type="protein sequence ID" value="THW15387.1"/>
    <property type="molecule type" value="Genomic_DNA"/>
</dbReference>